<reference evidence="2 3" key="1">
    <citation type="submission" date="2019-09" db="EMBL/GenBank/DDBJ databases">
        <title>Draft genome of the ectomycorrhizal ascomycete Sphaerosporella brunnea.</title>
        <authorList>
            <consortium name="DOE Joint Genome Institute"/>
            <person name="Benucci G.M."/>
            <person name="Marozzi G."/>
            <person name="Antonielli L."/>
            <person name="Sanchez S."/>
            <person name="Marco P."/>
            <person name="Wang X."/>
            <person name="Falini L.B."/>
            <person name="Barry K."/>
            <person name="Haridas S."/>
            <person name="Lipzen A."/>
            <person name="Labutti K."/>
            <person name="Grigoriev I.V."/>
            <person name="Murat C."/>
            <person name="Martin F."/>
            <person name="Albertini E."/>
            <person name="Donnini D."/>
            <person name="Bonito G."/>
        </authorList>
    </citation>
    <scope>NUCLEOTIDE SEQUENCE [LARGE SCALE GENOMIC DNA]</scope>
    <source>
        <strain evidence="2 3">Sb_GMNB300</strain>
    </source>
</reference>
<dbReference type="InParanoid" id="A0A5J5F5X9"/>
<organism evidence="2 3">
    <name type="scientific">Sphaerosporella brunnea</name>
    <dbReference type="NCBI Taxonomy" id="1250544"/>
    <lineage>
        <taxon>Eukaryota</taxon>
        <taxon>Fungi</taxon>
        <taxon>Dikarya</taxon>
        <taxon>Ascomycota</taxon>
        <taxon>Pezizomycotina</taxon>
        <taxon>Pezizomycetes</taxon>
        <taxon>Pezizales</taxon>
        <taxon>Pyronemataceae</taxon>
        <taxon>Sphaerosporella</taxon>
    </lineage>
</organism>
<comment type="caution">
    <text evidence="2">The sequence shown here is derived from an EMBL/GenBank/DDBJ whole genome shotgun (WGS) entry which is preliminary data.</text>
</comment>
<accession>A0A5J5F5X9</accession>
<name>A0A5J5F5X9_9PEZI</name>
<evidence type="ECO:0000313" key="3">
    <source>
        <dbReference type="Proteomes" id="UP000326924"/>
    </source>
</evidence>
<dbReference type="EMBL" id="VXIS01000026">
    <property type="protein sequence ID" value="KAA8912232.1"/>
    <property type="molecule type" value="Genomic_DNA"/>
</dbReference>
<gene>
    <name evidence="2" type="ORF">FN846DRAFT_887350</name>
</gene>
<dbReference type="AlphaFoldDB" id="A0A5J5F5X9"/>
<feature type="region of interest" description="Disordered" evidence="1">
    <location>
        <begin position="1"/>
        <end position="42"/>
    </location>
</feature>
<evidence type="ECO:0000256" key="1">
    <source>
        <dbReference type="SAM" id="MobiDB-lite"/>
    </source>
</evidence>
<protein>
    <submittedName>
        <fullName evidence="2">Uncharacterized protein</fullName>
    </submittedName>
</protein>
<sequence>MNEANSDNTRSGSGDEAAPGLCSNSAYNTPLGEIKDNPQPPLRRCTSVTQTKNIFHGEGEDEKRMKAGGPLYMKHNLVVEDTASVFPRGKPGADGTLGEGV</sequence>
<keyword evidence="3" id="KW-1185">Reference proteome</keyword>
<dbReference type="Proteomes" id="UP000326924">
    <property type="component" value="Unassembled WGS sequence"/>
</dbReference>
<proteinExistence type="predicted"/>
<evidence type="ECO:0000313" key="2">
    <source>
        <dbReference type="EMBL" id="KAA8912232.1"/>
    </source>
</evidence>
<feature type="compositionally biased region" description="Polar residues" evidence="1">
    <location>
        <begin position="1"/>
        <end position="12"/>
    </location>
</feature>